<dbReference type="Pfam" id="PF02661">
    <property type="entry name" value="Fic"/>
    <property type="match status" value="1"/>
</dbReference>
<dbReference type="InterPro" id="IPR025230">
    <property type="entry name" value="DUF4172"/>
</dbReference>
<dbReference type="OrthoDB" id="9807853at2"/>
<feature type="domain" description="Fido" evidence="3">
    <location>
        <begin position="114"/>
        <end position="272"/>
    </location>
</feature>
<dbReference type="SUPFAM" id="SSF140931">
    <property type="entry name" value="Fic-like"/>
    <property type="match status" value="1"/>
</dbReference>
<feature type="active site" evidence="1">
    <location>
        <position position="207"/>
    </location>
</feature>
<dbReference type="InterPro" id="IPR003812">
    <property type="entry name" value="Fido"/>
</dbReference>
<feature type="binding site" evidence="2">
    <location>
        <begin position="211"/>
        <end position="218"/>
    </location>
    <ligand>
        <name>ATP</name>
        <dbReference type="ChEBI" id="CHEBI:30616"/>
    </ligand>
</feature>
<dbReference type="InterPro" id="IPR036388">
    <property type="entry name" value="WH-like_DNA-bd_sf"/>
</dbReference>
<proteinExistence type="predicted"/>
<reference evidence="5" key="1">
    <citation type="submission" date="2016-10" db="EMBL/GenBank/DDBJ databases">
        <authorList>
            <person name="Varghese N."/>
            <person name="Submissions S."/>
        </authorList>
    </citation>
    <scope>NUCLEOTIDE SEQUENCE [LARGE SCALE GENOMIC DNA]</scope>
    <source>
        <strain evidence="5">OV426</strain>
    </source>
</reference>
<dbReference type="GO" id="GO:0005524">
    <property type="term" value="F:ATP binding"/>
    <property type="evidence" value="ECO:0007669"/>
    <property type="project" value="UniProtKB-KW"/>
</dbReference>
<gene>
    <name evidence="4" type="ORF">SAMN05428971_3214</name>
</gene>
<dbReference type="InterPro" id="IPR036597">
    <property type="entry name" value="Fido-like_dom_sf"/>
</dbReference>
<protein>
    <submittedName>
        <fullName evidence="4">Fic family protein</fullName>
    </submittedName>
</protein>
<dbReference type="AlphaFoldDB" id="A0A1I5F1S7"/>
<dbReference type="SUPFAM" id="SSF46785">
    <property type="entry name" value="Winged helix' DNA-binding domain"/>
    <property type="match status" value="1"/>
</dbReference>
<dbReference type="PANTHER" id="PTHR13504">
    <property type="entry name" value="FIDO DOMAIN-CONTAINING PROTEIN DDB_G0283145"/>
    <property type="match status" value="1"/>
</dbReference>
<dbReference type="InterPro" id="IPR040198">
    <property type="entry name" value="Fido_containing"/>
</dbReference>
<keyword evidence="2" id="KW-0547">Nucleotide-binding</keyword>
<dbReference type="RefSeq" id="WP_090965351.1">
    <property type="nucleotide sequence ID" value="NZ_FOVG01000003.1"/>
</dbReference>
<accession>A0A1I5F1S7</accession>
<dbReference type="PROSITE" id="PS51459">
    <property type="entry name" value="FIDO"/>
    <property type="match status" value="1"/>
</dbReference>
<dbReference type="InterPro" id="IPR036390">
    <property type="entry name" value="WH_DNA-bd_sf"/>
</dbReference>
<dbReference type="Gene3D" id="1.10.10.10">
    <property type="entry name" value="Winged helix-like DNA-binding domain superfamily/Winged helix DNA-binding domain"/>
    <property type="match status" value="1"/>
</dbReference>
<evidence type="ECO:0000256" key="1">
    <source>
        <dbReference type="PIRSR" id="PIRSR640198-1"/>
    </source>
</evidence>
<dbReference type="Proteomes" id="UP000198968">
    <property type="component" value="Unassembled WGS sequence"/>
</dbReference>
<evidence type="ECO:0000313" key="5">
    <source>
        <dbReference type="Proteomes" id="UP000198968"/>
    </source>
</evidence>
<sequence length="380" mass="43340">MSVNWIWQQPDWPHFQWQDAVLLPRLRHLQQQRGLLLGRASLQSDNESQTLDTLLSNILSSSAIEEERVNVQSVRSSLARRLGVTEEQPYPVSDRSEGLAAMMLDAINNRSQPLTLDRLFQWHQWLFPADEWTVQRLSVGTLRGSEPMQVISGRIDRPTVHFEAPPRHGLEPQLAQFIAWFNSSQHDVMLDPLLRAAICHLWFVTLHPFDDGNGRITRALTDLALAQADSQSIRLYAMSTAILAQRAGYYRILEQTQKGGLDITGWLVWFLDILDESLKQAMNVIDRTQMKARFWLRHQGMGLSPEQVKVLNRLLDGGEHGFELGISASQYQKVAKVSKATATRHLAYLVEKGCLYRLEGGGRSTRYQVETEAKRQHKSV</sequence>
<evidence type="ECO:0000259" key="3">
    <source>
        <dbReference type="PROSITE" id="PS51459"/>
    </source>
</evidence>
<dbReference type="PANTHER" id="PTHR13504:SF33">
    <property type="entry name" value="FIC FAMILY PROTEIN"/>
    <property type="match status" value="1"/>
</dbReference>
<keyword evidence="5" id="KW-1185">Reference proteome</keyword>
<keyword evidence="2" id="KW-0067">ATP-binding</keyword>
<dbReference type="Gene3D" id="1.10.3290.10">
    <property type="entry name" value="Fido-like domain"/>
    <property type="match status" value="1"/>
</dbReference>
<name>A0A1I5F1S7_9GAMM</name>
<feature type="binding site" evidence="2">
    <location>
        <begin position="249"/>
        <end position="250"/>
    </location>
    <ligand>
        <name>ATP</name>
        <dbReference type="ChEBI" id="CHEBI:30616"/>
    </ligand>
</feature>
<evidence type="ECO:0000313" key="4">
    <source>
        <dbReference type="EMBL" id="SFO17589.1"/>
    </source>
</evidence>
<evidence type="ECO:0000256" key="2">
    <source>
        <dbReference type="PIRSR" id="PIRSR640198-2"/>
    </source>
</evidence>
<dbReference type="Pfam" id="PF13776">
    <property type="entry name" value="DUF4172"/>
    <property type="match status" value="1"/>
</dbReference>
<organism evidence="4 5">
    <name type="scientific">Candidatus Pantoea varia</name>
    <dbReference type="NCBI Taxonomy" id="1881036"/>
    <lineage>
        <taxon>Bacteria</taxon>
        <taxon>Pseudomonadati</taxon>
        <taxon>Pseudomonadota</taxon>
        <taxon>Gammaproteobacteria</taxon>
        <taxon>Enterobacterales</taxon>
        <taxon>Erwiniaceae</taxon>
        <taxon>Pantoea</taxon>
    </lineage>
</organism>
<dbReference type="EMBL" id="FOVG01000003">
    <property type="protein sequence ID" value="SFO17589.1"/>
    <property type="molecule type" value="Genomic_DNA"/>
</dbReference>